<evidence type="ECO:0000313" key="4">
    <source>
        <dbReference type="Proteomes" id="UP000756346"/>
    </source>
</evidence>
<organism evidence="3 4">
    <name type="scientific">Microdochium trichocladiopsis</name>
    <dbReference type="NCBI Taxonomy" id="1682393"/>
    <lineage>
        <taxon>Eukaryota</taxon>
        <taxon>Fungi</taxon>
        <taxon>Dikarya</taxon>
        <taxon>Ascomycota</taxon>
        <taxon>Pezizomycotina</taxon>
        <taxon>Sordariomycetes</taxon>
        <taxon>Xylariomycetidae</taxon>
        <taxon>Xylariales</taxon>
        <taxon>Microdochiaceae</taxon>
        <taxon>Microdochium</taxon>
    </lineage>
</organism>
<dbReference type="GeneID" id="70192624"/>
<dbReference type="Pfam" id="PF06985">
    <property type="entry name" value="HET"/>
    <property type="match status" value="1"/>
</dbReference>
<accession>A0A9P8XPQ6</accession>
<sequence>MIINSVEVTITCNLYHPLFMMSRNMKTVYFWVDAVSIHQDDNDEKGSQISLMEAFWSLCMPSSAHEGVQHCSSESDAVIHRTVESDSGSLAACLSHRAPLVTRPRSRSNGPGDSEAVTSKMAGQR</sequence>
<dbReference type="InterPro" id="IPR010730">
    <property type="entry name" value="HET"/>
</dbReference>
<dbReference type="Proteomes" id="UP000756346">
    <property type="component" value="Unassembled WGS sequence"/>
</dbReference>
<comment type="caution">
    <text evidence="3">The sequence shown here is derived from an EMBL/GenBank/DDBJ whole genome shotgun (WGS) entry which is preliminary data.</text>
</comment>
<gene>
    <name evidence="3" type="ORF">B0I36DRAFT_60135</name>
</gene>
<dbReference type="AlphaFoldDB" id="A0A9P8XPQ6"/>
<feature type="domain" description="Heterokaryon incompatibility" evidence="2">
    <location>
        <begin position="5"/>
        <end position="57"/>
    </location>
</feature>
<reference evidence="3" key="1">
    <citation type="journal article" date="2021" name="Nat. Commun.">
        <title>Genetic determinants of endophytism in the Arabidopsis root mycobiome.</title>
        <authorList>
            <person name="Mesny F."/>
            <person name="Miyauchi S."/>
            <person name="Thiergart T."/>
            <person name="Pickel B."/>
            <person name="Atanasova L."/>
            <person name="Karlsson M."/>
            <person name="Huettel B."/>
            <person name="Barry K.W."/>
            <person name="Haridas S."/>
            <person name="Chen C."/>
            <person name="Bauer D."/>
            <person name="Andreopoulos W."/>
            <person name="Pangilinan J."/>
            <person name="LaButti K."/>
            <person name="Riley R."/>
            <person name="Lipzen A."/>
            <person name="Clum A."/>
            <person name="Drula E."/>
            <person name="Henrissat B."/>
            <person name="Kohler A."/>
            <person name="Grigoriev I.V."/>
            <person name="Martin F.M."/>
            <person name="Hacquard S."/>
        </authorList>
    </citation>
    <scope>NUCLEOTIDE SEQUENCE</scope>
    <source>
        <strain evidence="3">MPI-CAGE-CH-0230</strain>
    </source>
</reference>
<evidence type="ECO:0000313" key="3">
    <source>
        <dbReference type="EMBL" id="KAH7009458.1"/>
    </source>
</evidence>
<protein>
    <recommendedName>
        <fullName evidence="2">Heterokaryon incompatibility domain-containing protein</fullName>
    </recommendedName>
</protein>
<keyword evidence="4" id="KW-1185">Reference proteome</keyword>
<evidence type="ECO:0000259" key="2">
    <source>
        <dbReference type="Pfam" id="PF06985"/>
    </source>
</evidence>
<proteinExistence type="predicted"/>
<dbReference type="RefSeq" id="XP_046004086.1">
    <property type="nucleotide sequence ID" value="XM_046163078.1"/>
</dbReference>
<evidence type="ECO:0000256" key="1">
    <source>
        <dbReference type="SAM" id="MobiDB-lite"/>
    </source>
</evidence>
<dbReference type="EMBL" id="JAGTJQ010000018">
    <property type="protein sequence ID" value="KAH7009458.1"/>
    <property type="molecule type" value="Genomic_DNA"/>
</dbReference>
<dbReference type="OrthoDB" id="2157530at2759"/>
<feature type="region of interest" description="Disordered" evidence="1">
    <location>
        <begin position="101"/>
        <end position="125"/>
    </location>
</feature>
<name>A0A9P8XPQ6_9PEZI</name>